<dbReference type="InterPro" id="IPR056212">
    <property type="entry name" value="NttA"/>
</dbReference>
<evidence type="ECO:0000313" key="2">
    <source>
        <dbReference type="EMBL" id="MCT7360330.1"/>
    </source>
</evidence>
<name>A0A9X2WHA6_9GAMM</name>
<proteinExistence type="predicted"/>
<dbReference type="AlphaFoldDB" id="A0A9X2WHA6"/>
<sequence>MKRPLGFILLATLIPASEALEVGRDAWTNAMTTALPNAFCQPQQFFRQCFDVSEAQCLQTSSQTTKHCLQQFSAQFPPVFQQPTDGSYWGTKVGECAGEAYQTTLSEEFKNTAKCNDVNQWL</sequence>
<comment type="caution">
    <text evidence="2">The sequence shown here is derived from an EMBL/GenBank/DDBJ whole genome shotgun (WGS) entry which is preliminary data.</text>
</comment>
<dbReference type="RefSeq" id="WP_260977168.1">
    <property type="nucleotide sequence ID" value="NZ_JAOANI010000028.1"/>
</dbReference>
<dbReference type="Pfam" id="PF24275">
    <property type="entry name" value="NttA"/>
    <property type="match status" value="1"/>
</dbReference>
<accession>A0A9X2WHA6</accession>
<keyword evidence="3" id="KW-1185">Reference proteome</keyword>
<gene>
    <name evidence="2" type="ORF">NYR02_15010</name>
</gene>
<reference evidence="2" key="1">
    <citation type="journal article" date="2022" name="Front. Microbiol.">
        <title>Genome-based taxonomic rearrangement of Oceanobacter-related bacteria including the description of Thalassolituus hydrocarbonoclasticus sp. nov. and Thalassolituus pacificus sp. nov. and emended description of the genus Thalassolituus.</title>
        <authorList>
            <person name="Dong C."/>
            <person name="Wei L."/>
            <person name="Wang J."/>
            <person name="Lai Q."/>
            <person name="Huang Z."/>
            <person name="Shao Z."/>
        </authorList>
    </citation>
    <scope>NUCLEOTIDE SEQUENCE</scope>
    <source>
        <strain evidence="2">59MF3M-4</strain>
    </source>
</reference>
<organism evidence="2 3">
    <name type="scientific">Thalassolituus pacificus</name>
    <dbReference type="NCBI Taxonomy" id="2975440"/>
    <lineage>
        <taxon>Bacteria</taxon>
        <taxon>Pseudomonadati</taxon>
        <taxon>Pseudomonadota</taxon>
        <taxon>Gammaproteobacteria</taxon>
        <taxon>Oceanospirillales</taxon>
        <taxon>Oceanospirillaceae</taxon>
        <taxon>Thalassolituus</taxon>
    </lineage>
</organism>
<evidence type="ECO:0000259" key="1">
    <source>
        <dbReference type="Pfam" id="PF24275"/>
    </source>
</evidence>
<reference evidence="2" key="2">
    <citation type="submission" date="2022-08" db="EMBL/GenBank/DDBJ databases">
        <authorList>
            <person name="Dong C."/>
        </authorList>
    </citation>
    <scope>NUCLEOTIDE SEQUENCE</scope>
    <source>
        <strain evidence="2">59MF3M-4</strain>
    </source>
</reference>
<dbReference type="EMBL" id="JAOANI010000028">
    <property type="protein sequence ID" value="MCT7360330.1"/>
    <property type="molecule type" value="Genomic_DNA"/>
</dbReference>
<evidence type="ECO:0000313" key="3">
    <source>
        <dbReference type="Proteomes" id="UP001147830"/>
    </source>
</evidence>
<feature type="domain" description="T2SS substrate NttA" evidence="1">
    <location>
        <begin position="21"/>
        <end position="103"/>
    </location>
</feature>
<protein>
    <recommendedName>
        <fullName evidence="1">T2SS substrate NttA domain-containing protein</fullName>
    </recommendedName>
</protein>
<dbReference type="Proteomes" id="UP001147830">
    <property type="component" value="Unassembled WGS sequence"/>
</dbReference>